<evidence type="ECO:0000313" key="1">
    <source>
        <dbReference type="EMBL" id="CNU77868.1"/>
    </source>
</evidence>
<sequence>MVMAIAQNRGPLARNMMQTTSTWLPYMLKPAI</sequence>
<accession>A0A655DMX8</accession>
<name>A0A655DMX8_SALET</name>
<dbReference type="AlphaFoldDB" id="A0A655DMX8"/>
<dbReference type="EMBL" id="CQPC01000055">
    <property type="protein sequence ID" value="CNU77868.1"/>
    <property type="molecule type" value="Genomic_DNA"/>
</dbReference>
<protein>
    <submittedName>
        <fullName evidence="1">Uncharacterized protein</fullName>
    </submittedName>
</protein>
<reference evidence="1 2" key="1">
    <citation type="submission" date="2015-03" db="EMBL/GenBank/DDBJ databases">
        <authorList>
            <consortium name="Pathogen Informatics"/>
        </authorList>
    </citation>
    <scope>NUCLEOTIDE SEQUENCE [LARGE SCALE GENOMIC DNA]</scope>
    <source>
        <strain evidence="1 2">3476</strain>
    </source>
</reference>
<evidence type="ECO:0000313" key="2">
    <source>
        <dbReference type="Proteomes" id="UP000039541"/>
    </source>
</evidence>
<proteinExistence type="predicted"/>
<gene>
    <name evidence="1" type="ORF">ERS008202_03512</name>
</gene>
<dbReference type="Proteomes" id="UP000039541">
    <property type="component" value="Unassembled WGS sequence"/>
</dbReference>
<organism evidence="1 2">
    <name type="scientific">Salmonella enterica subsp. enterica serovar Bovismorbificans</name>
    <dbReference type="NCBI Taxonomy" id="58097"/>
    <lineage>
        <taxon>Bacteria</taxon>
        <taxon>Pseudomonadati</taxon>
        <taxon>Pseudomonadota</taxon>
        <taxon>Gammaproteobacteria</taxon>
        <taxon>Enterobacterales</taxon>
        <taxon>Enterobacteriaceae</taxon>
        <taxon>Salmonella</taxon>
    </lineage>
</organism>